<sequence>MVMRRSSKILVALGVLLLIAAAALRFVIVPAISKLPVELDVRNRYAGVGTMLNPTALQAGDLTEVFVTDMPVSIDRHTYVSEAHGDTAIVHDNLTVGAPGGMSMPSNHTYAIDRTTMDSVSAPEGVEVEPHAGMTIGLPIHPDPNTNYQLYDSAIRASVPMNYIGTGFVSGRAVLNYTVDSRGQLTDTAVLGALPTALPKAQLTQLAPALPPEVQARFTPDVLAALPDPVPFTYTAATKFDLAFDKTLGTPLDGSIDQQVIASVHTDKQVISIAPVLALQTKLTAESISSAADTAVSTTRLLTIGSVLAPALLAIIGVILVALGIARRRTSTDRPNESTQSTDRIAVADRTTVDPDLWTS</sequence>
<keyword evidence="3" id="KW-0614">Plasmid</keyword>
<protein>
    <recommendedName>
        <fullName evidence="5">DUF3068 domain-containing protein</fullName>
    </recommendedName>
</protein>
<organism evidence="3 4">
    <name type="scientific">Rhodococcus opacus</name>
    <name type="common">Nocardia opaca</name>
    <dbReference type="NCBI Taxonomy" id="37919"/>
    <lineage>
        <taxon>Bacteria</taxon>
        <taxon>Bacillati</taxon>
        <taxon>Actinomycetota</taxon>
        <taxon>Actinomycetes</taxon>
        <taxon>Mycobacteriales</taxon>
        <taxon>Nocardiaceae</taxon>
        <taxon>Rhodococcus</taxon>
    </lineage>
</organism>
<proteinExistence type="predicted"/>
<feature type="transmembrane region" description="Helical" evidence="1">
    <location>
        <begin position="307"/>
        <end position="326"/>
    </location>
</feature>
<gene>
    <name evidence="2" type="ORF">R1CP_38430</name>
    <name evidence="3" type="ORF">R1CP_38935</name>
</gene>
<accession>A0A1B1KID6</accession>
<keyword evidence="1" id="KW-1133">Transmembrane helix</keyword>
<geneLocation type="plasmid" evidence="3">
    <name>pR1CP1</name>
</geneLocation>
<dbReference type="Proteomes" id="UP000186108">
    <property type="component" value="Plasmid pR1CP1"/>
</dbReference>
<reference evidence="3 4" key="1">
    <citation type="submission" date="2014-07" db="EMBL/GenBank/DDBJ databases">
        <authorList>
            <person name="Zhang J.E."/>
            <person name="Yang H."/>
            <person name="Guo J."/>
            <person name="Deng Z."/>
            <person name="Luo H."/>
            <person name="Luo M."/>
            <person name="Zhao B."/>
        </authorList>
    </citation>
    <scope>NUCLEOTIDE SEQUENCE [LARGE SCALE GENOMIC DNA]</scope>
    <source>
        <strain evidence="3 4">1CP</strain>
        <plasmid evidence="4">Plasmid pr1cp1</plasmid>
        <plasmid evidence="3">pR1CP1</plasmid>
    </source>
</reference>
<dbReference type="InterPro" id="IPR021424">
    <property type="entry name" value="PorA"/>
</dbReference>
<dbReference type="EMBL" id="CP009112">
    <property type="protein sequence ID" value="ANS32282.1"/>
    <property type="molecule type" value="Genomic_DNA"/>
</dbReference>
<geneLocation type="plasmid" evidence="4">
    <name>pr1cp1</name>
</geneLocation>
<keyword evidence="1" id="KW-0472">Membrane</keyword>
<dbReference type="EMBL" id="CP009112">
    <property type="protein sequence ID" value="ANS32375.1"/>
    <property type="molecule type" value="Genomic_DNA"/>
</dbReference>
<evidence type="ECO:0000313" key="2">
    <source>
        <dbReference type="EMBL" id="ANS32282.1"/>
    </source>
</evidence>
<evidence type="ECO:0000313" key="3">
    <source>
        <dbReference type="EMBL" id="ANS32375.1"/>
    </source>
</evidence>
<evidence type="ECO:0000313" key="4">
    <source>
        <dbReference type="Proteomes" id="UP000186108"/>
    </source>
</evidence>
<name>A0A1B1KID6_RHOOP</name>
<dbReference type="Pfam" id="PF11271">
    <property type="entry name" value="PorA"/>
    <property type="match status" value="1"/>
</dbReference>
<keyword evidence="1" id="KW-0812">Transmembrane</keyword>
<dbReference type="RefSeq" id="WP_065493698.1">
    <property type="nucleotide sequence ID" value="NZ_CP009112.1"/>
</dbReference>
<evidence type="ECO:0000256" key="1">
    <source>
        <dbReference type="SAM" id="Phobius"/>
    </source>
</evidence>
<evidence type="ECO:0008006" key="5">
    <source>
        <dbReference type="Google" id="ProtNLM"/>
    </source>
</evidence>
<dbReference type="AlphaFoldDB" id="A0A1B1KID6"/>